<protein>
    <submittedName>
        <fullName evidence="7">Dipeptide ABC transporter ATP-binding protein</fullName>
    </submittedName>
</protein>
<dbReference type="InterPro" id="IPR017871">
    <property type="entry name" value="ABC_transporter-like_CS"/>
</dbReference>
<evidence type="ECO:0000256" key="1">
    <source>
        <dbReference type="ARBA" id="ARBA00005417"/>
    </source>
</evidence>
<feature type="domain" description="ABC transporter" evidence="6">
    <location>
        <begin position="36"/>
        <end position="288"/>
    </location>
</feature>
<dbReference type="InterPro" id="IPR013563">
    <property type="entry name" value="Oligopep_ABC_C"/>
</dbReference>
<keyword evidence="8" id="KW-1185">Reference proteome</keyword>
<evidence type="ECO:0000313" key="7">
    <source>
        <dbReference type="EMBL" id="QEU72520.1"/>
    </source>
</evidence>
<dbReference type="KEGG" id="snk:CP967_11395"/>
<dbReference type="PROSITE" id="PS00211">
    <property type="entry name" value="ABC_TRANSPORTER_1"/>
    <property type="match status" value="1"/>
</dbReference>
<dbReference type="AlphaFoldDB" id="A0A5J6FC23"/>
<dbReference type="GO" id="GO:0005524">
    <property type="term" value="F:ATP binding"/>
    <property type="evidence" value="ECO:0007669"/>
    <property type="project" value="UniProtKB-KW"/>
</dbReference>
<name>A0A5J6FC23_9ACTN</name>
<dbReference type="Pfam" id="PF08352">
    <property type="entry name" value="oligo_HPY"/>
    <property type="match status" value="1"/>
</dbReference>
<keyword evidence="3" id="KW-0547">Nucleotide-binding</keyword>
<evidence type="ECO:0000256" key="3">
    <source>
        <dbReference type="ARBA" id="ARBA00022741"/>
    </source>
</evidence>
<dbReference type="InterPro" id="IPR003593">
    <property type="entry name" value="AAA+_ATPase"/>
</dbReference>
<dbReference type="Gene3D" id="3.40.50.300">
    <property type="entry name" value="P-loop containing nucleotide triphosphate hydrolases"/>
    <property type="match status" value="1"/>
</dbReference>
<accession>A0A5J6FC23</accession>
<dbReference type="SMART" id="SM00382">
    <property type="entry name" value="AAA"/>
    <property type="match status" value="1"/>
</dbReference>
<reference evidence="7 8" key="1">
    <citation type="submission" date="2017-09" db="EMBL/GenBank/DDBJ databases">
        <authorList>
            <person name="Lee N."/>
            <person name="Cho B.-K."/>
        </authorList>
    </citation>
    <scope>NUCLEOTIDE SEQUENCE [LARGE SCALE GENOMIC DNA]</scope>
    <source>
        <strain evidence="7 8">ATCC 12769</strain>
    </source>
</reference>
<organism evidence="7 8">
    <name type="scientific">Streptomyces nitrosporeus</name>
    <dbReference type="NCBI Taxonomy" id="28894"/>
    <lineage>
        <taxon>Bacteria</taxon>
        <taxon>Bacillati</taxon>
        <taxon>Actinomycetota</taxon>
        <taxon>Actinomycetes</taxon>
        <taxon>Kitasatosporales</taxon>
        <taxon>Streptomycetaceae</taxon>
        <taxon>Streptomyces</taxon>
    </lineage>
</organism>
<keyword evidence="2" id="KW-0813">Transport</keyword>
<keyword evidence="4 7" id="KW-0067">ATP-binding</keyword>
<dbReference type="PANTHER" id="PTHR43776">
    <property type="entry name" value="TRANSPORT ATP-BINDING PROTEIN"/>
    <property type="match status" value="1"/>
</dbReference>
<evidence type="ECO:0000313" key="8">
    <source>
        <dbReference type="Proteomes" id="UP000326178"/>
    </source>
</evidence>
<dbReference type="SUPFAM" id="SSF52540">
    <property type="entry name" value="P-loop containing nucleoside triphosphate hydrolases"/>
    <property type="match status" value="1"/>
</dbReference>
<dbReference type="Pfam" id="PF00005">
    <property type="entry name" value="ABC_tran"/>
    <property type="match status" value="1"/>
</dbReference>
<evidence type="ECO:0000256" key="4">
    <source>
        <dbReference type="ARBA" id="ARBA00022840"/>
    </source>
</evidence>
<feature type="compositionally biased region" description="Basic and acidic residues" evidence="5">
    <location>
        <begin position="406"/>
        <end position="425"/>
    </location>
</feature>
<dbReference type="FunFam" id="3.40.50.300:FF:000016">
    <property type="entry name" value="Oligopeptide ABC transporter ATP-binding component"/>
    <property type="match status" value="1"/>
</dbReference>
<dbReference type="RefSeq" id="WP_150487868.1">
    <property type="nucleotide sequence ID" value="NZ_BMUV01000001.1"/>
</dbReference>
<dbReference type="InterPro" id="IPR050319">
    <property type="entry name" value="ABC_transp_ATP-bind"/>
</dbReference>
<gene>
    <name evidence="7" type="ORF">CP967_11395</name>
</gene>
<dbReference type="OrthoDB" id="3326974at2"/>
<dbReference type="CDD" id="cd03257">
    <property type="entry name" value="ABC_NikE_OppD_transporters"/>
    <property type="match status" value="1"/>
</dbReference>
<comment type="similarity">
    <text evidence="1">Belongs to the ABC transporter superfamily.</text>
</comment>
<dbReference type="GO" id="GO:0055085">
    <property type="term" value="P:transmembrane transport"/>
    <property type="evidence" value="ECO:0007669"/>
    <property type="project" value="UniProtKB-ARBA"/>
</dbReference>
<dbReference type="PANTHER" id="PTHR43776:SF7">
    <property type="entry name" value="D,D-DIPEPTIDE TRANSPORT ATP-BINDING PROTEIN DDPF-RELATED"/>
    <property type="match status" value="1"/>
</dbReference>
<dbReference type="PROSITE" id="PS50893">
    <property type="entry name" value="ABC_TRANSPORTER_2"/>
    <property type="match status" value="1"/>
</dbReference>
<proteinExistence type="inferred from homology"/>
<sequence>MRAEDTGRPAGGGATLQAVARESGEGRPYAEGDPILQVRGLVKHYPLTRGILFKKQTGAVKAVDGVDFDLSAGETLGIVGESGCGKSTVARMLVHLEPPTGGAIRYKGEDVTKLSGRALKAVRRNIQMVFQDPYTSLNPRMTVGDIIGEPYEIHPEVAPKGSRRQRVRDLLDVVGLNPEYINRYPHQFSGGQRQRIGIARGLALNPEIIVADEPVSALDVSVQAQVVNLLDRLQAEFGLSFVFIAHDLSIVRHISDRVGVMYLGRIVETGTGEEIYDHPTHPYTQALLSAVPVPDPTAREYRERIILHGDVPSPANIPSGCRFRTRCWKAQERCAREVPLLAVPAVFRDSDTAARHDSACHFAEEKQVVPPEGLLETPEPADARDTGDGTGHTRSGGEPDGGEPDGGERDGGEPDGGERDGGHPG</sequence>
<dbReference type="EMBL" id="CP023702">
    <property type="protein sequence ID" value="QEU72520.1"/>
    <property type="molecule type" value="Genomic_DNA"/>
</dbReference>
<dbReference type="Proteomes" id="UP000326178">
    <property type="component" value="Chromosome"/>
</dbReference>
<dbReference type="InterPro" id="IPR027417">
    <property type="entry name" value="P-loop_NTPase"/>
</dbReference>
<dbReference type="GO" id="GO:0015833">
    <property type="term" value="P:peptide transport"/>
    <property type="evidence" value="ECO:0007669"/>
    <property type="project" value="InterPro"/>
</dbReference>
<dbReference type="NCBIfam" id="TIGR01727">
    <property type="entry name" value="oligo_HPY"/>
    <property type="match status" value="1"/>
</dbReference>
<dbReference type="GO" id="GO:0016887">
    <property type="term" value="F:ATP hydrolysis activity"/>
    <property type="evidence" value="ECO:0007669"/>
    <property type="project" value="InterPro"/>
</dbReference>
<evidence type="ECO:0000259" key="6">
    <source>
        <dbReference type="PROSITE" id="PS50893"/>
    </source>
</evidence>
<dbReference type="NCBIfam" id="NF008453">
    <property type="entry name" value="PRK11308.1"/>
    <property type="match status" value="1"/>
</dbReference>
<dbReference type="InterPro" id="IPR003439">
    <property type="entry name" value="ABC_transporter-like_ATP-bd"/>
</dbReference>
<feature type="region of interest" description="Disordered" evidence="5">
    <location>
        <begin position="364"/>
        <end position="425"/>
    </location>
</feature>
<evidence type="ECO:0000256" key="5">
    <source>
        <dbReference type="SAM" id="MobiDB-lite"/>
    </source>
</evidence>
<evidence type="ECO:0000256" key="2">
    <source>
        <dbReference type="ARBA" id="ARBA00022448"/>
    </source>
</evidence>